<organism evidence="1 2">
    <name type="scientific">Drechslerella dactyloides</name>
    <name type="common">Nematode-trapping fungus</name>
    <name type="synonym">Arthrobotrys dactyloides</name>
    <dbReference type="NCBI Taxonomy" id="74499"/>
    <lineage>
        <taxon>Eukaryota</taxon>
        <taxon>Fungi</taxon>
        <taxon>Dikarya</taxon>
        <taxon>Ascomycota</taxon>
        <taxon>Pezizomycotina</taxon>
        <taxon>Orbiliomycetes</taxon>
        <taxon>Orbiliales</taxon>
        <taxon>Orbiliaceae</taxon>
        <taxon>Drechslerella</taxon>
    </lineage>
</organism>
<reference evidence="1" key="1">
    <citation type="submission" date="2023-01" db="EMBL/GenBank/DDBJ databases">
        <title>The chitinases involved in constricting ring structure development in the nematode-trapping fungus Drechslerella dactyloides.</title>
        <authorList>
            <person name="Wang R."/>
            <person name="Zhang L."/>
            <person name="Tang P."/>
            <person name="Li S."/>
            <person name="Liang L."/>
        </authorList>
    </citation>
    <scope>NUCLEOTIDE SEQUENCE</scope>
    <source>
        <strain evidence="1">YMF1.00031</strain>
    </source>
</reference>
<keyword evidence="2" id="KW-1185">Reference proteome</keyword>
<accession>A0AAD6J2X9</accession>
<name>A0AAD6J2X9_DREDA</name>
<gene>
    <name evidence="1" type="ORF">Dda_3802</name>
</gene>
<dbReference type="AlphaFoldDB" id="A0AAD6J2X9"/>
<protein>
    <submittedName>
        <fullName evidence="1">Uncharacterized protein</fullName>
    </submittedName>
</protein>
<dbReference type="Proteomes" id="UP001221413">
    <property type="component" value="Unassembled WGS sequence"/>
</dbReference>
<dbReference type="EMBL" id="JAQGDS010000004">
    <property type="protein sequence ID" value="KAJ6261136.1"/>
    <property type="molecule type" value="Genomic_DNA"/>
</dbReference>
<proteinExistence type="predicted"/>
<comment type="caution">
    <text evidence="1">The sequence shown here is derived from an EMBL/GenBank/DDBJ whole genome shotgun (WGS) entry which is preliminary data.</text>
</comment>
<sequence length="614" mass="69505">MYKPNHLDHDVLSLCLTNKAISQVATVELHRSVTFVYTPAQAIDPEFFASIIYPNHRSFQHIRQLNIEHVPFLKNDPYTFNTSVPSNRNPVSAFLMCFFDRLAPNQLLSLSLDYFVLDLPTRYFPAQQKLSRLKLPAPVSEEQRNHIISLAAVTTLEITHIQPKRVCYVEQILHSKRERLQSLRLHFQPTRHEPRGAFSNEADVNGLKSLFRALSRDDATLGFSPAPHLVNVCLDALIVHEAFDMNWGEVFDLHNLRKFEIVHPVTRILKGMTLRMSSENISNMWNLTHLRLDDVRQVESLNHALVHIGPLRKLHLNLLQPGLSPSKAAMRPHKDSLEYLWLKCRPSPKPPLNIDDIENMPTQENKYIFSPEFNIADFKKLDQLAIPFDPEMISSLPRSSSATTDAEVHDTDDAWVKVDLEVPITIFGKTSNVAWFSMNGIISIDDPKGMRTVPERPLPVDPATCSSTPDQGCVPATAIMPLWRDLSMKAKTATLGLVMVYTYHAPANVPHYHILWNVCDKAEPMDSTPMSPTCGKALRYFRLTYSLDRPGYFTLEYPMSPDSKNIAGYIGVQSMQPGNPQNMTVNISDVCRPGKWCGKVIFDTAASKTTITYG</sequence>
<evidence type="ECO:0000313" key="1">
    <source>
        <dbReference type="EMBL" id="KAJ6261136.1"/>
    </source>
</evidence>
<evidence type="ECO:0000313" key="2">
    <source>
        <dbReference type="Proteomes" id="UP001221413"/>
    </source>
</evidence>